<evidence type="ECO:0000313" key="3">
    <source>
        <dbReference type="Proteomes" id="UP000192582"/>
    </source>
</evidence>
<feature type="compositionally biased region" description="Polar residues" evidence="1">
    <location>
        <begin position="169"/>
        <end position="181"/>
    </location>
</feature>
<feature type="compositionally biased region" description="Basic and acidic residues" evidence="1">
    <location>
        <begin position="24"/>
        <end position="34"/>
    </location>
</feature>
<feature type="region of interest" description="Disordered" evidence="1">
    <location>
        <begin position="161"/>
        <end position="181"/>
    </location>
</feature>
<dbReference type="AlphaFoldDB" id="A0A1W1VLG9"/>
<protein>
    <submittedName>
        <fullName evidence="2">Uncharacterized protein</fullName>
    </submittedName>
</protein>
<keyword evidence="3" id="KW-1185">Reference proteome</keyword>
<name>A0A1W1VLG9_9DEIO</name>
<reference evidence="2 3" key="1">
    <citation type="submission" date="2017-04" db="EMBL/GenBank/DDBJ databases">
        <authorList>
            <person name="Afonso C.L."/>
            <person name="Miller P.J."/>
            <person name="Scott M.A."/>
            <person name="Spackman E."/>
            <person name="Goraichik I."/>
            <person name="Dimitrov K.M."/>
            <person name="Suarez D.L."/>
            <person name="Swayne D.E."/>
        </authorList>
    </citation>
    <scope>NUCLEOTIDE SEQUENCE [LARGE SCALE GENOMIC DNA]</scope>
    <source>
        <strain evidence="2 3">KR-140</strain>
    </source>
</reference>
<organism evidence="2 3">
    <name type="scientific">Deinococcus hopiensis KR-140</name>
    <dbReference type="NCBI Taxonomy" id="695939"/>
    <lineage>
        <taxon>Bacteria</taxon>
        <taxon>Thermotogati</taxon>
        <taxon>Deinococcota</taxon>
        <taxon>Deinococci</taxon>
        <taxon>Deinococcales</taxon>
        <taxon>Deinococcaceae</taxon>
        <taxon>Deinococcus</taxon>
    </lineage>
</organism>
<dbReference type="Proteomes" id="UP000192582">
    <property type="component" value="Unassembled WGS sequence"/>
</dbReference>
<evidence type="ECO:0000313" key="2">
    <source>
        <dbReference type="EMBL" id="SMB94207.1"/>
    </source>
</evidence>
<gene>
    <name evidence="2" type="ORF">SAMN00790413_02289</name>
</gene>
<accession>A0A1W1VLG9</accession>
<evidence type="ECO:0000256" key="1">
    <source>
        <dbReference type="SAM" id="MobiDB-lite"/>
    </source>
</evidence>
<dbReference type="EMBL" id="FWWU01000009">
    <property type="protein sequence ID" value="SMB94207.1"/>
    <property type="molecule type" value="Genomic_DNA"/>
</dbReference>
<feature type="region of interest" description="Disordered" evidence="1">
    <location>
        <begin position="1"/>
        <end position="35"/>
    </location>
</feature>
<proteinExistence type="predicted"/>
<sequence>MPDQATGRDLGMSSALGWTPHQPENADHPVDRRPSRYGQTMLQSELAEEMNSTPSVVRKWLTIYSQLTERPVGRRLDAQTISDMLRARALTQERPSMAFREALERTLGQYTEAIPPASVTQLMGQLDRLEAHQRELQTNQEAMASKLEAIADYLRKMLSRRSGTGDPNALTSFTDENNSGR</sequence>